<name>A0AA35WF41_GEOBA</name>
<dbReference type="InterPro" id="IPR036291">
    <property type="entry name" value="NAD(P)-bd_dom_sf"/>
</dbReference>
<dbReference type="Proteomes" id="UP001174909">
    <property type="component" value="Unassembled WGS sequence"/>
</dbReference>
<dbReference type="CDD" id="cd05233">
    <property type="entry name" value="SDR_c"/>
    <property type="match status" value="1"/>
</dbReference>
<dbReference type="PANTHER" id="PTHR42760">
    <property type="entry name" value="SHORT-CHAIN DEHYDROGENASES/REDUCTASES FAMILY MEMBER"/>
    <property type="match status" value="1"/>
</dbReference>
<dbReference type="EMBL" id="CASHTH010001407">
    <property type="protein sequence ID" value="CAI8014966.1"/>
    <property type="molecule type" value="Genomic_DNA"/>
</dbReference>
<comment type="pathway">
    <text evidence="1">Lipid metabolism; fatty acid biosynthesis.</text>
</comment>
<dbReference type="NCBIfam" id="NF005559">
    <property type="entry name" value="PRK07231.1"/>
    <property type="match status" value="1"/>
</dbReference>
<gene>
    <name evidence="6" type="ORF">GBAR_LOCUS9326</name>
</gene>
<dbReference type="GO" id="GO:0016616">
    <property type="term" value="F:oxidoreductase activity, acting on the CH-OH group of donors, NAD or NADP as acceptor"/>
    <property type="evidence" value="ECO:0007669"/>
    <property type="project" value="TreeGrafter"/>
</dbReference>
<reference evidence="6" key="1">
    <citation type="submission" date="2023-03" db="EMBL/GenBank/DDBJ databases">
        <authorList>
            <person name="Steffen K."/>
            <person name="Cardenas P."/>
        </authorList>
    </citation>
    <scope>NUCLEOTIDE SEQUENCE</scope>
</reference>
<evidence type="ECO:0000256" key="4">
    <source>
        <dbReference type="ARBA" id="ARBA00041580"/>
    </source>
</evidence>
<organism evidence="6 7">
    <name type="scientific">Geodia barretti</name>
    <name type="common">Barrett's horny sponge</name>
    <dbReference type="NCBI Taxonomy" id="519541"/>
    <lineage>
        <taxon>Eukaryota</taxon>
        <taxon>Metazoa</taxon>
        <taxon>Porifera</taxon>
        <taxon>Demospongiae</taxon>
        <taxon>Heteroscleromorpha</taxon>
        <taxon>Tetractinellida</taxon>
        <taxon>Astrophorina</taxon>
        <taxon>Geodiidae</taxon>
        <taxon>Geodia</taxon>
    </lineage>
</organism>
<comment type="caution">
    <text evidence="6">The sequence shown here is derived from an EMBL/GenBank/DDBJ whole genome shotgun (WGS) entry which is preliminary data.</text>
</comment>
<dbReference type="Gene3D" id="3.40.50.720">
    <property type="entry name" value="NAD(P)-binding Rossmann-like Domain"/>
    <property type="match status" value="1"/>
</dbReference>
<accession>A0AA35WF41</accession>
<evidence type="ECO:0000256" key="2">
    <source>
        <dbReference type="ARBA" id="ARBA00006484"/>
    </source>
</evidence>
<dbReference type="PROSITE" id="PS00061">
    <property type="entry name" value="ADH_SHORT"/>
    <property type="match status" value="1"/>
</dbReference>
<comment type="similarity">
    <text evidence="2">Belongs to the short-chain dehydrogenases/reductases (SDR) family.</text>
</comment>
<dbReference type="PANTHER" id="PTHR42760:SF133">
    <property type="entry name" value="3-OXOACYL-[ACYL-CARRIER-PROTEIN] REDUCTASE"/>
    <property type="match status" value="1"/>
</dbReference>
<dbReference type="AlphaFoldDB" id="A0AA35WF41"/>
<evidence type="ECO:0000313" key="7">
    <source>
        <dbReference type="Proteomes" id="UP001174909"/>
    </source>
</evidence>
<keyword evidence="7" id="KW-1185">Reference proteome</keyword>
<evidence type="ECO:0000256" key="5">
    <source>
        <dbReference type="ARBA" id="ARBA00041707"/>
    </source>
</evidence>
<keyword evidence="3" id="KW-0560">Oxidoreductase</keyword>
<dbReference type="PRINTS" id="PR00080">
    <property type="entry name" value="SDRFAMILY"/>
</dbReference>
<dbReference type="Pfam" id="PF13561">
    <property type="entry name" value="adh_short_C2"/>
    <property type="match status" value="1"/>
</dbReference>
<sequence>MELQDKIAVVTGAGRGMGRAISLQLADAGANVAVADINAENVEETSVAVKALGRECLPIHADMGSVSDIDRMIGQAKDAFGRIDIIVNNAGITRYLYVMDVEEEDWDRIHRVNAKGVFFGMQRAAREMIAQGDGGRIVNIASIAGKGYSGTSNAAYAASKGAVLSMTMIAAHQLGQHDINVNAICPGSTLTEMAAETMQGRADTSGQSIAELEQLRDSRIPIGRPNTPEDIAAMARFLSGPGARNITGQAFNVDGGLVMH</sequence>
<evidence type="ECO:0000313" key="6">
    <source>
        <dbReference type="EMBL" id="CAI8014966.1"/>
    </source>
</evidence>
<dbReference type="FunFam" id="3.40.50.720:FF:000084">
    <property type="entry name" value="Short-chain dehydrogenase reductase"/>
    <property type="match status" value="1"/>
</dbReference>
<dbReference type="InterPro" id="IPR020904">
    <property type="entry name" value="Sc_DH/Rdtase_CS"/>
</dbReference>
<protein>
    <recommendedName>
        <fullName evidence="5">3-ketoacyl-[acyl-carrier-protein] reductase beta subunit</fullName>
    </recommendedName>
    <alternativeName>
        <fullName evidence="4">Quinone reductase CBR4</fullName>
    </alternativeName>
</protein>
<dbReference type="SUPFAM" id="SSF51735">
    <property type="entry name" value="NAD(P)-binding Rossmann-fold domains"/>
    <property type="match status" value="1"/>
</dbReference>
<proteinExistence type="inferred from homology"/>
<evidence type="ECO:0000256" key="3">
    <source>
        <dbReference type="ARBA" id="ARBA00023002"/>
    </source>
</evidence>
<dbReference type="PRINTS" id="PR00081">
    <property type="entry name" value="GDHRDH"/>
</dbReference>
<dbReference type="InterPro" id="IPR002347">
    <property type="entry name" value="SDR_fam"/>
</dbReference>
<evidence type="ECO:0000256" key="1">
    <source>
        <dbReference type="ARBA" id="ARBA00005194"/>
    </source>
</evidence>